<reference evidence="2 3" key="1">
    <citation type="submission" date="2018-11" db="EMBL/GenBank/DDBJ databases">
        <authorList>
            <consortium name="Pathogen Informatics"/>
        </authorList>
    </citation>
    <scope>NUCLEOTIDE SEQUENCE [LARGE SCALE GENOMIC DNA]</scope>
    <source>
        <strain evidence="2 3">MHpl1</strain>
    </source>
</reference>
<gene>
    <name evidence="2" type="ORF">HPLM_LOCUS1122</name>
</gene>
<protein>
    <submittedName>
        <fullName evidence="2">Uncharacterized protein</fullName>
    </submittedName>
</protein>
<dbReference type="AlphaFoldDB" id="A0A3P7SJY2"/>
<feature type="region of interest" description="Disordered" evidence="1">
    <location>
        <begin position="36"/>
        <end position="94"/>
    </location>
</feature>
<accession>A0A3P7SJY2</accession>
<dbReference type="EMBL" id="UZAF01001309">
    <property type="protein sequence ID" value="VDO07991.1"/>
    <property type="molecule type" value="Genomic_DNA"/>
</dbReference>
<dbReference type="Proteomes" id="UP000268014">
    <property type="component" value="Unassembled WGS sequence"/>
</dbReference>
<organism evidence="2 3">
    <name type="scientific">Haemonchus placei</name>
    <name type="common">Barber's pole worm</name>
    <dbReference type="NCBI Taxonomy" id="6290"/>
    <lineage>
        <taxon>Eukaryota</taxon>
        <taxon>Metazoa</taxon>
        <taxon>Ecdysozoa</taxon>
        <taxon>Nematoda</taxon>
        <taxon>Chromadorea</taxon>
        <taxon>Rhabditida</taxon>
        <taxon>Rhabditina</taxon>
        <taxon>Rhabditomorpha</taxon>
        <taxon>Strongyloidea</taxon>
        <taxon>Trichostrongylidae</taxon>
        <taxon>Haemonchus</taxon>
    </lineage>
</organism>
<keyword evidence="3" id="KW-1185">Reference proteome</keyword>
<feature type="compositionally biased region" description="Polar residues" evidence="1">
    <location>
        <begin position="49"/>
        <end position="83"/>
    </location>
</feature>
<evidence type="ECO:0000256" key="1">
    <source>
        <dbReference type="SAM" id="MobiDB-lite"/>
    </source>
</evidence>
<proteinExistence type="predicted"/>
<evidence type="ECO:0000313" key="2">
    <source>
        <dbReference type="EMBL" id="VDO07991.1"/>
    </source>
</evidence>
<name>A0A3P7SJY2_HAEPC</name>
<feature type="compositionally biased region" description="Basic and acidic residues" evidence="1">
    <location>
        <begin position="36"/>
        <end position="48"/>
    </location>
</feature>
<sequence length="94" mass="10533">MNGGEYQNQIYDVEFAIHAAQQDALTYAEQYRQAHERAEERLSTRDGNKTSSLSLQRSIGSARPSQPTSGRYTAWTTTPNLRQASGGKESPRQE</sequence>
<evidence type="ECO:0000313" key="3">
    <source>
        <dbReference type="Proteomes" id="UP000268014"/>
    </source>
</evidence>